<organism evidence="2 3">
    <name type="scientific">Cronobacter turicensis (strain DSM 18703 / CCUG 55852 / LMG 23827 / z3032)</name>
    <dbReference type="NCBI Taxonomy" id="693216"/>
    <lineage>
        <taxon>Bacteria</taxon>
        <taxon>Pseudomonadati</taxon>
        <taxon>Pseudomonadota</taxon>
        <taxon>Gammaproteobacteria</taxon>
        <taxon>Enterobacterales</taxon>
        <taxon>Enterobacteriaceae</taxon>
        <taxon>Cronobacter</taxon>
    </lineage>
</organism>
<evidence type="ECO:0000313" key="3">
    <source>
        <dbReference type="Proteomes" id="UP000002069"/>
    </source>
</evidence>
<dbReference type="EMBL" id="FN543093">
    <property type="protein sequence ID" value="CBA30044.1"/>
    <property type="molecule type" value="Genomic_DNA"/>
</dbReference>
<reference evidence="2 3" key="1">
    <citation type="journal article" date="2010" name="J. Bacteriol.">
        <title>Complete Genome Sequence of Cronobacter turicensis LMG 23827, a foodborne pathogen causing deaths in neonates.</title>
        <authorList>
            <person name="Stephan R."/>
            <person name="Lehner A."/>
            <person name="Tischler P."/>
            <person name="Rattei T."/>
        </authorList>
    </citation>
    <scope>NUCLEOTIDE SEQUENCE [LARGE SCALE GENOMIC DNA]</scope>
    <source>
        <strain evidence="3">DSM 18703 / CCUG 55852 / LMG 23827 / z3032</strain>
    </source>
</reference>
<reference evidence="3" key="2">
    <citation type="journal article" date="2011" name="J. Bacteriol.">
        <title>Complete genome sequence of Cronobacter turicensis LMG 23827, a food-borne pathogen causing deaths in neonates.</title>
        <authorList>
            <person name="Stephan R."/>
            <person name="Lehner A."/>
            <person name="Tischler P."/>
            <person name="Rattei T."/>
        </authorList>
    </citation>
    <scope>NUCLEOTIDE SEQUENCE [LARGE SCALE GENOMIC DNA]</scope>
    <source>
        <strain evidence="3">DSM 18703 / CCUG 55852 / LMG 23827 / z3032</strain>
    </source>
</reference>
<dbReference type="AlphaFoldDB" id="C9Y1M7"/>
<feature type="coiled-coil region" evidence="1">
    <location>
        <begin position="25"/>
        <end position="52"/>
    </location>
</feature>
<proteinExistence type="predicted"/>
<dbReference type="Proteomes" id="UP000002069">
    <property type="component" value="Chromosome"/>
</dbReference>
<keyword evidence="1" id="KW-0175">Coiled coil</keyword>
<dbReference type="KEGG" id="ctu:CTU_17170"/>
<dbReference type="PATRIC" id="fig|693216.3.peg.1639"/>
<gene>
    <name evidence="2" type="ordered locus">Ctu_17170</name>
</gene>
<keyword evidence="3" id="KW-1185">Reference proteome</keyword>
<accession>C9Y1M7</accession>
<dbReference type="HOGENOM" id="CLU_2883467_0_0_6"/>
<evidence type="ECO:0000256" key="1">
    <source>
        <dbReference type="SAM" id="Coils"/>
    </source>
</evidence>
<evidence type="ECO:0000313" key="2">
    <source>
        <dbReference type="EMBL" id="CBA30044.1"/>
    </source>
</evidence>
<sequence>MNKQTDYRAIVERIAVILHGSITDVDLLTVTVRAMKDRIEKLEQQHQMVNEYDRTAPNKPTIL</sequence>
<name>C9Y1M7_CROTZ</name>
<protein>
    <submittedName>
        <fullName evidence="2">Uncharacterized protein</fullName>
    </submittedName>
</protein>